<keyword evidence="1" id="KW-1133">Transmembrane helix</keyword>
<keyword evidence="1" id="KW-0472">Membrane</keyword>
<organism evidence="2 3">
    <name type="scientific">Candidatus Amesbacteria bacterium GW2011_GWC2_45_19</name>
    <dbReference type="NCBI Taxonomy" id="1618366"/>
    <lineage>
        <taxon>Bacteria</taxon>
        <taxon>Candidatus Amesiibacteriota</taxon>
    </lineage>
</organism>
<dbReference type="Proteomes" id="UP000034264">
    <property type="component" value="Unassembled WGS sequence"/>
</dbReference>
<feature type="transmembrane region" description="Helical" evidence="1">
    <location>
        <begin position="6"/>
        <end position="25"/>
    </location>
</feature>
<reference evidence="2 3" key="1">
    <citation type="journal article" date="2015" name="Nature">
        <title>rRNA introns, odd ribosomes, and small enigmatic genomes across a large radiation of phyla.</title>
        <authorList>
            <person name="Brown C.T."/>
            <person name="Hug L.A."/>
            <person name="Thomas B.C."/>
            <person name="Sharon I."/>
            <person name="Castelle C.J."/>
            <person name="Singh A."/>
            <person name="Wilkins M.J."/>
            <person name="Williams K.H."/>
            <person name="Banfield J.F."/>
        </authorList>
    </citation>
    <scope>NUCLEOTIDE SEQUENCE [LARGE SCALE GENOMIC DNA]</scope>
</reference>
<comment type="caution">
    <text evidence="2">The sequence shown here is derived from an EMBL/GenBank/DDBJ whole genome shotgun (WGS) entry which is preliminary data.</text>
</comment>
<dbReference type="EMBL" id="LCKS01000005">
    <property type="protein sequence ID" value="KKU02965.1"/>
    <property type="molecule type" value="Genomic_DNA"/>
</dbReference>
<dbReference type="SUPFAM" id="SSF54523">
    <property type="entry name" value="Pili subunits"/>
    <property type="match status" value="1"/>
</dbReference>
<evidence type="ECO:0000313" key="2">
    <source>
        <dbReference type="EMBL" id="KKU02965.1"/>
    </source>
</evidence>
<sequence length="127" mass="14193">MKRGQMLLEVVLALAIVTIVMVALVQLSTRSIKNSDFSRYQAEATSYASQAMEWIRADRNTKGWEEWWNNHPCGPVCDVIIGNRYTVHAGFTPTPGSPQRIAILVTVTWAQGGKSFSAKQDAIFTQY</sequence>
<gene>
    <name evidence="2" type="ORF">UX05_C0005G0042</name>
</gene>
<protein>
    <submittedName>
        <fullName evidence="2">Uncharacterized protein</fullName>
    </submittedName>
</protein>
<name>A0A0G1Q2R4_9BACT</name>
<evidence type="ECO:0000256" key="1">
    <source>
        <dbReference type="SAM" id="Phobius"/>
    </source>
</evidence>
<accession>A0A0G1Q2R4</accession>
<dbReference type="InterPro" id="IPR045584">
    <property type="entry name" value="Pilin-like"/>
</dbReference>
<proteinExistence type="predicted"/>
<keyword evidence="1" id="KW-0812">Transmembrane</keyword>
<evidence type="ECO:0000313" key="3">
    <source>
        <dbReference type="Proteomes" id="UP000034264"/>
    </source>
</evidence>
<dbReference type="AlphaFoldDB" id="A0A0G1Q2R4"/>